<evidence type="ECO:0000313" key="2">
    <source>
        <dbReference type="Proteomes" id="UP000708208"/>
    </source>
</evidence>
<dbReference type="EMBL" id="CAJVCH010535655">
    <property type="protein sequence ID" value="CAG7825289.1"/>
    <property type="molecule type" value="Genomic_DNA"/>
</dbReference>
<feature type="non-terminal residue" evidence="1">
    <location>
        <position position="169"/>
    </location>
</feature>
<sequence length="169" mass="18558">YDVDLLRLTMLGGAMVERATEFGTPVSTLSSVTGLVNLKAVVNRGKQGDALQQESDLRLQMHLFGISGLFNHFPALGTEHGISAHRTMRIRQPRHFTLGVDPKQLSLNAVAHVPKEDDPALAMFHATTVTTLRPDAINRYKTNKIEALLQASNSKPVAVVSKGEKYRET</sequence>
<accession>A0A8J2LLD7</accession>
<dbReference type="Proteomes" id="UP000708208">
    <property type="component" value="Unassembled WGS sequence"/>
</dbReference>
<dbReference type="AlphaFoldDB" id="A0A8J2LLD7"/>
<reference evidence="1" key="1">
    <citation type="submission" date="2021-06" db="EMBL/GenBank/DDBJ databases">
        <authorList>
            <person name="Hodson N. C."/>
            <person name="Mongue J. A."/>
            <person name="Jaron S. K."/>
        </authorList>
    </citation>
    <scope>NUCLEOTIDE SEQUENCE</scope>
</reference>
<proteinExistence type="predicted"/>
<gene>
    <name evidence="1" type="ORF">AFUS01_LOCUS35407</name>
</gene>
<evidence type="ECO:0000313" key="1">
    <source>
        <dbReference type="EMBL" id="CAG7825289.1"/>
    </source>
</evidence>
<comment type="caution">
    <text evidence="1">The sequence shown here is derived from an EMBL/GenBank/DDBJ whole genome shotgun (WGS) entry which is preliminary data.</text>
</comment>
<feature type="non-terminal residue" evidence="1">
    <location>
        <position position="1"/>
    </location>
</feature>
<organism evidence="1 2">
    <name type="scientific">Allacma fusca</name>
    <dbReference type="NCBI Taxonomy" id="39272"/>
    <lineage>
        <taxon>Eukaryota</taxon>
        <taxon>Metazoa</taxon>
        <taxon>Ecdysozoa</taxon>
        <taxon>Arthropoda</taxon>
        <taxon>Hexapoda</taxon>
        <taxon>Collembola</taxon>
        <taxon>Symphypleona</taxon>
        <taxon>Sminthuridae</taxon>
        <taxon>Allacma</taxon>
    </lineage>
</organism>
<name>A0A8J2LLD7_9HEXA</name>
<keyword evidence="2" id="KW-1185">Reference proteome</keyword>
<protein>
    <submittedName>
        <fullName evidence="1">Uncharacterized protein</fullName>
    </submittedName>
</protein>